<keyword evidence="9" id="KW-0175">Coiled coil</keyword>
<evidence type="ECO:0000256" key="1">
    <source>
        <dbReference type="ARBA" id="ARBA00004123"/>
    </source>
</evidence>
<evidence type="ECO:0000256" key="4">
    <source>
        <dbReference type="ARBA" id="ARBA00023016"/>
    </source>
</evidence>
<feature type="coiled-coil region" evidence="9">
    <location>
        <begin position="135"/>
        <end position="176"/>
    </location>
</feature>
<dbReference type="GO" id="GO:0005634">
    <property type="term" value="C:nucleus"/>
    <property type="evidence" value="ECO:0007669"/>
    <property type="project" value="UniProtKB-SubCell"/>
</dbReference>
<feature type="region of interest" description="Disordered" evidence="10">
    <location>
        <begin position="105"/>
        <end position="126"/>
    </location>
</feature>
<keyword evidence="3" id="KW-0805">Transcription regulation</keyword>
<dbReference type="FunFam" id="1.10.10.10:FF:000057">
    <property type="entry name" value="Heat shock transcription factor 1"/>
    <property type="match status" value="1"/>
</dbReference>
<evidence type="ECO:0000259" key="11">
    <source>
        <dbReference type="PROSITE" id="PS00434"/>
    </source>
</evidence>
<accession>A0A0U3TX72</accession>
<sequence length="448" mass="50857">MDESPGSSNSPPPFLTKTYEMVDDPTTDSIVSWSQTNKSFIVWNPEDFSRDLLPRFFKHNNFSSFIRQLNTYGFRKIDSEQWAFANEDFIRGQPHLLRNIHRRKPVHSHSIQNQKGQGTSCPLSESDREGYRADIERLKHDKGALLLELQRHKENRQGLELQMQHLKDRLQRMEQRQQTVISYLARMLQKPGLALSFLPSMETHNRKRRLLTSNCFYDESDVEENRIATSHTVNTEKLDATSVLELVEFLESSLTSWEDILDEFRPTSGEEVIYGVGVPAQPFAVVLTEIDASSGDADINLQQQSPRLNLSSNCSRDVNSSVELDESMSCAESPGISYIQLNIDTRSKSTGIDMNCKPAATAPEVTTLKEQVVGAASPVPTGVNDVFWEQFFTENPGSSAEEVQLERKDDESRKNEVKPGDHGRFWWNARSANKLADQMGQLTPAERT</sequence>
<dbReference type="GO" id="GO:0003700">
    <property type="term" value="F:DNA-binding transcription factor activity"/>
    <property type="evidence" value="ECO:0007669"/>
    <property type="project" value="InterPro"/>
</dbReference>
<dbReference type="Pfam" id="PF00447">
    <property type="entry name" value="HSF_DNA-bind"/>
    <property type="match status" value="1"/>
</dbReference>
<evidence type="ECO:0000256" key="7">
    <source>
        <dbReference type="ARBA" id="ARBA00023242"/>
    </source>
</evidence>
<dbReference type="GO" id="GO:0006357">
    <property type="term" value="P:regulation of transcription by RNA polymerase II"/>
    <property type="evidence" value="ECO:0007669"/>
    <property type="project" value="TreeGrafter"/>
</dbReference>
<comment type="subcellular location">
    <subcellularLocation>
        <location evidence="1">Nucleus</location>
    </subcellularLocation>
</comment>
<keyword evidence="5" id="KW-0238">DNA-binding</keyword>
<dbReference type="EMBL" id="KR869814">
    <property type="protein sequence ID" value="ALV82480.1"/>
    <property type="molecule type" value="mRNA"/>
</dbReference>
<keyword evidence="7" id="KW-0539">Nucleus</keyword>
<dbReference type="InterPro" id="IPR036390">
    <property type="entry name" value="WH_DNA-bd_sf"/>
</dbReference>
<evidence type="ECO:0000256" key="2">
    <source>
        <dbReference type="ARBA" id="ARBA00022553"/>
    </source>
</evidence>
<dbReference type="GO" id="GO:0000978">
    <property type="term" value="F:RNA polymerase II cis-regulatory region sequence-specific DNA binding"/>
    <property type="evidence" value="ECO:0007669"/>
    <property type="project" value="TreeGrafter"/>
</dbReference>
<feature type="region of interest" description="Disordered" evidence="10">
    <location>
        <begin position="397"/>
        <end position="424"/>
    </location>
</feature>
<evidence type="ECO:0000256" key="9">
    <source>
        <dbReference type="SAM" id="Coils"/>
    </source>
</evidence>
<dbReference type="GO" id="GO:0034605">
    <property type="term" value="P:cellular response to heat"/>
    <property type="evidence" value="ECO:0007669"/>
    <property type="project" value="TreeGrafter"/>
</dbReference>
<dbReference type="InterPro" id="IPR000232">
    <property type="entry name" value="HSF_DNA-bd"/>
</dbReference>
<evidence type="ECO:0000313" key="12">
    <source>
        <dbReference type="EMBL" id="ALV82480.1"/>
    </source>
</evidence>
<dbReference type="PRINTS" id="PR00056">
    <property type="entry name" value="HSFDOMAIN"/>
</dbReference>
<evidence type="ECO:0000256" key="6">
    <source>
        <dbReference type="ARBA" id="ARBA00023163"/>
    </source>
</evidence>
<dbReference type="PANTHER" id="PTHR10015:SF161">
    <property type="entry name" value="HEAT STRESS TRANSCRIPTION FACTOR A-4A"/>
    <property type="match status" value="1"/>
</dbReference>
<organism evidence="12">
    <name type="scientific">Vitis pseudoreticulata</name>
    <name type="common">Chinese wild grapevine</name>
    <dbReference type="NCBI Taxonomy" id="231512"/>
    <lineage>
        <taxon>Eukaryota</taxon>
        <taxon>Viridiplantae</taxon>
        <taxon>Streptophyta</taxon>
        <taxon>Embryophyta</taxon>
        <taxon>Tracheophyta</taxon>
        <taxon>Spermatophyta</taxon>
        <taxon>Magnoliopsida</taxon>
        <taxon>eudicotyledons</taxon>
        <taxon>Gunneridae</taxon>
        <taxon>Pentapetalae</taxon>
        <taxon>rosids</taxon>
        <taxon>Vitales</taxon>
        <taxon>Vitaceae</taxon>
        <taxon>Viteae</taxon>
        <taxon>Vitis</taxon>
    </lineage>
</organism>
<feature type="compositionally biased region" description="Basic and acidic residues" evidence="10">
    <location>
        <begin position="404"/>
        <end position="424"/>
    </location>
</feature>
<feature type="domain" description="HSF-type DNA-binding" evidence="11">
    <location>
        <begin position="53"/>
        <end position="77"/>
    </location>
</feature>
<protein>
    <submittedName>
        <fullName evidence="12">Transcription factor HsfA4a</fullName>
    </submittedName>
</protein>
<dbReference type="AlphaFoldDB" id="A0A0U3TX72"/>
<reference evidence="12" key="1">
    <citation type="journal article" date="2015" name="Plant Physiol. Biochem.">
        <title>Identification and expression analysis of heat shock transcription factors in the wild Chinese grapevine (Vitis pseudoreticulata).</title>
        <authorList>
            <person name="Hu Y."/>
            <person name="Han Y.T."/>
            <person name="Zhang K."/>
            <person name="Zhao F.L."/>
            <person name="Li Y.J."/>
            <person name="Zheng Y."/>
            <person name="Wang Y.J."/>
            <person name="Wen Y.Q."/>
        </authorList>
    </citation>
    <scope>NUCLEOTIDE SEQUENCE</scope>
</reference>
<proteinExistence type="evidence at transcript level"/>
<dbReference type="SMART" id="SM00415">
    <property type="entry name" value="HSF"/>
    <property type="match status" value="1"/>
</dbReference>
<dbReference type="PANTHER" id="PTHR10015">
    <property type="entry name" value="HEAT SHOCK TRANSCRIPTION FACTOR"/>
    <property type="match status" value="1"/>
</dbReference>
<comment type="similarity">
    <text evidence="8">Belongs to the HSF family. Class A subfamily.</text>
</comment>
<evidence type="ECO:0000256" key="8">
    <source>
        <dbReference type="ARBA" id="ARBA00061350"/>
    </source>
</evidence>
<evidence type="ECO:0000256" key="10">
    <source>
        <dbReference type="SAM" id="MobiDB-lite"/>
    </source>
</evidence>
<dbReference type="PROSITE" id="PS00434">
    <property type="entry name" value="HSF_DOMAIN"/>
    <property type="match status" value="1"/>
</dbReference>
<dbReference type="Gene3D" id="1.10.10.10">
    <property type="entry name" value="Winged helix-like DNA-binding domain superfamily/Winged helix DNA-binding domain"/>
    <property type="match status" value="1"/>
</dbReference>
<keyword evidence="6" id="KW-0804">Transcription</keyword>
<name>A0A0U3TX72_VITPS</name>
<keyword evidence="2" id="KW-0597">Phosphoprotein</keyword>
<feature type="compositionally biased region" description="Polar residues" evidence="10">
    <location>
        <begin position="109"/>
        <end position="123"/>
    </location>
</feature>
<dbReference type="SUPFAM" id="SSF46785">
    <property type="entry name" value="Winged helix' DNA-binding domain"/>
    <property type="match status" value="1"/>
</dbReference>
<evidence type="ECO:0000256" key="5">
    <source>
        <dbReference type="ARBA" id="ARBA00023125"/>
    </source>
</evidence>
<evidence type="ECO:0000256" key="3">
    <source>
        <dbReference type="ARBA" id="ARBA00023015"/>
    </source>
</evidence>
<keyword evidence="4" id="KW-0346">Stress response</keyword>
<dbReference type="InterPro" id="IPR036388">
    <property type="entry name" value="WH-like_DNA-bd_sf"/>
</dbReference>